<dbReference type="EMBL" id="HBJA01053552">
    <property type="protein sequence ID" value="CAE0807850.1"/>
    <property type="molecule type" value="Transcribed_RNA"/>
</dbReference>
<organism evidence="2">
    <name type="scientific">Eutreptiella gymnastica</name>
    <dbReference type="NCBI Taxonomy" id="73025"/>
    <lineage>
        <taxon>Eukaryota</taxon>
        <taxon>Discoba</taxon>
        <taxon>Euglenozoa</taxon>
        <taxon>Euglenida</taxon>
        <taxon>Spirocuta</taxon>
        <taxon>Euglenophyceae</taxon>
        <taxon>Eutreptiales</taxon>
        <taxon>Eutreptiaceae</taxon>
        <taxon>Eutreptiella</taxon>
    </lineage>
</organism>
<feature type="transmembrane region" description="Helical" evidence="1">
    <location>
        <begin position="12"/>
        <end position="35"/>
    </location>
</feature>
<keyword evidence="1" id="KW-1133">Transmembrane helix</keyword>
<evidence type="ECO:0000313" key="2">
    <source>
        <dbReference type="EMBL" id="CAE0807850.1"/>
    </source>
</evidence>
<feature type="transmembrane region" description="Helical" evidence="1">
    <location>
        <begin position="350"/>
        <end position="370"/>
    </location>
</feature>
<reference evidence="2" key="1">
    <citation type="submission" date="2021-01" db="EMBL/GenBank/DDBJ databases">
        <authorList>
            <person name="Corre E."/>
            <person name="Pelletier E."/>
            <person name="Niang G."/>
            <person name="Scheremetjew M."/>
            <person name="Finn R."/>
            <person name="Kale V."/>
            <person name="Holt S."/>
            <person name="Cochrane G."/>
            <person name="Meng A."/>
            <person name="Brown T."/>
            <person name="Cohen L."/>
        </authorList>
    </citation>
    <scope>NUCLEOTIDE SEQUENCE</scope>
    <source>
        <strain evidence="2">CCMP1594</strain>
    </source>
</reference>
<keyword evidence="1" id="KW-0472">Membrane</keyword>
<accession>A0A7S4CVJ5</accession>
<proteinExistence type="predicted"/>
<keyword evidence="1" id="KW-0812">Transmembrane</keyword>
<dbReference type="AlphaFoldDB" id="A0A7S4CVJ5"/>
<sequence length="477" mass="48995">MIHGVVAVVKGLVHTASALTCFVLVTCLCITVFLALFGSKAAAVCGVLLGLAVLGLQRMRSRVSDKLKSFEILIELVHAQADTAVSVADKHLDDFQWLTKCYPLVSNPSAIMSLLTSGVHFIKCSITDNGALPSREMFLGHMQQQPSLSTVRPEHVNELCNLIYDQIEAKLGHVSAVSAEAAQAKAQKMVADKTGELKDAAVAKVDYLKGAAEAKVDELQGLVEAKAQELAATSEGLKEQVKAAQDSAGDTVQRVSAEIIEGHRAAETGIKELEGWLDQASTAHTALQTLIGGRLEGLLAKAEVAFGKEASDGLRKAVAGDGSSIEECVGGIVTGAVSTYVSALSYGPSIVLAVLSGLCAIGTGACYRGGLRPDGAPALAAACPALGSGGLVLAMLAMCGMCLARAATGLLRGRVDALVGASAGAVRSFDTERVRGLVGAGADALHSLEGAGADALRSIDAERHRLAASVAGGYGSI</sequence>
<evidence type="ECO:0000256" key="1">
    <source>
        <dbReference type="SAM" id="Phobius"/>
    </source>
</evidence>
<feature type="transmembrane region" description="Helical" evidence="1">
    <location>
        <begin position="376"/>
        <end position="404"/>
    </location>
</feature>
<gene>
    <name evidence="2" type="ORF">EGYM00163_LOCUS18979</name>
</gene>
<name>A0A7S4CVJ5_9EUGL</name>
<protein>
    <submittedName>
        <fullName evidence="2">Uncharacterized protein</fullName>
    </submittedName>
</protein>